<organism evidence="1">
    <name type="scientific">viral metagenome</name>
    <dbReference type="NCBI Taxonomy" id="1070528"/>
    <lineage>
        <taxon>unclassified sequences</taxon>
        <taxon>metagenomes</taxon>
        <taxon>organismal metagenomes</taxon>
    </lineage>
</organism>
<name>A0A6M3IM53_9ZZZZ</name>
<gene>
    <name evidence="1" type="ORF">MM415B01444_0025</name>
</gene>
<reference evidence="1" key="1">
    <citation type="submission" date="2020-03" db="EMBL/GenBank/DDBJ databases">
        <title>The deep terrestrial virosphere.</title>
        <authorList>
            <person name="Holmfeldt K."/>
            <person name="Nilsson E."/>
            <person name="Simone D."/>
            <person name="Lopez-Fernandez M."/>
            <person name="Wu X."/>
            <person name="de Brujin I."/>
            <person name="Lundin D."/>
            <person name="Andersson A."/>
            <person name="Bertilsson S."/>
            <person name="Dopson M."/>
        </authorList>
    </citation>
    <scope>NUCLEOTIDE SEQUENCE</scope>
    <source>
        <strain evidence="1">MM415B01444</strain>
    </source>
</reference>
<protein>
    <submittedName>
        <fullName evidence="1">Uncharacterized protein</fullName>
    </submittedName>
</protein>
<evidence type="ECO:0000313" key="1">
    <source>
        <dbReference type="EMBL" id="QJA58503.1"/>
    </source>
</evidence>
<proteinExistence type="predicted"/>
<sequence>MADEVLKHDLNSKGVSAGVSNDASTDIIQFRIDSTTKGLKSDAVLPSAIVDGRKTVTTPGTAVALVAVATGCRRLVVTALITNTDYVVVGASTVVAAEATRRGTPLVAGQSLELEISDVSLIFIDAVVAGEGVSFIYLS</sequence>
<accession>A0A6M3IM53</accession>
<dbReference type="EMBL" id="MT141326">
    <property type="protein sequence ID" value="QJA58503.1"/>
    <property type="molecule type" value="Genomic_DNA"/>
</dbReference>
<dbReference type="AlphaFoldDB" id="A0A6M3IM53"/>